<keyword evidence="3" id="KW-1185">Reference proteome</keyword>
<dbReference type="AlphaFoldDB" id="N6UA92"/>
<feature type="compositionally biased region" description="Basic and acidic residues" evidence="1">
    <location>
        <begin position="78"/>
        <end position="95"/>
    </location>
</feature>
<protein>
    <submittedName>
        <fullName evidence="2">Uncharacterized protein</fullName>
    </submittedName>
</protein>
<sequence length="330" mass="36226">MLITSPLRGEVAAQRRVGVTASAEDQLRPRCLPRSPCPALRADPPPRGEGEEASIDRSKADRDQRHADEMLRLQALAKNERSKQDRADGDEEGHQHQVGGACCGQNAEEQHIGDGGRQNGETGERQPGFSRRHGKRPGMIDKERNRQKHDGRARHLTGGGNDGRQPHAAEATSEYAGQRIAEGGTQHRKLRQHIGTEGCEHRRADHQSHAGEADDDADQAVSCHLLIRRQEMGNDDGKERRGGVEDRGEAACDMGLTPDDQQERNDVVQEAHPEEGKPRLTIPRHGMAGRSHDNVQSNCRQPDARGDDGEGRKFAHQNAVEQEGATPKNG</sequence>
<feature type="compositionally biased region" description="Basic and acidic residues" evidence="1">
    <location>
        <begin position="198"/>
        <end position="212"/>
    </location>
</feature>
<evidence type="ECO:0000313" key="2">
    <source>
        <dbReference type="EMBL" id="ENN89484.1"/>
    </source>
</evidence>
<dbReference type="Proteomes" id="UP000012429">
    <property type="component" value="Unassembled WGS sequence"/>
</dbReference>
<gene>
    <name evidence="2" type="ORF">RHSP_65756</name>
</gene>
<feature type="compositionally biased region" description="Basic and acidic residues" evidence="1">
    <location>
        <begin position="228"/>
        <end position="250"/>
    </location>
</feature>
<feature type="compositionally biased region" description="Basic and acidic residues" evidence="1">
    <location>
        <begin position="302"/>
        <end position="313"/>
    </location>
</feature>
<comment type="caution">
    <text evidence="2">The sequence shown here is derived from an EMBL/GenBank/DDBJ whole genome shotgun (WGS) entry which is preliminary data.</text>
</comment>
<name>N6UA92_9HYPH</name>
<feature type="compositionally biased region" description="Basic and acidic residues" evidence="1">
    <location>
        <begin position="138"/>
        <end position="150"/>
    </location>
</feature>
<proteinExistence type="predicted"/>
<reference evidence="2 3" key="1">
    <citation type="journal article" date="2012" name="BMC Genomics">
        <title>Genomic basis of broad host range and environmental adaptability of Rhizobium tropici CIAT 899 and Rhizobium sp. PRF 81 which are used in inoculants for common bean (Phaseolus vulgaris L.).</title>
        <authorList>
            <person name="Ormeno-Orrillo E."/>
            <person name="Menna P."/>
            <person name="Almeida L.G."/>
            <person name="Ollero F.J."/>
            <person name="Nicolas M.F."/>
            <person name="Pains Rodrigues E."/>
            <person name="Shigueyoshi Nakatani A."/>
            <person name="Silva Batista J.S."/>
            <person name="Oliveira Chueire L.M."/>
            <person name="Souza R.C."/>
            <person name="Ribeiro Vasconcelos A.T."/>
            <person name="Megias M."/>
            <person name="Hungria M."/>
            <person name="Martinez-Romero E."/>
        </authorList>
    </citation>
    <scope>NUCLEOTIDE SEQUENCE [LARGE SCALE GENOMIC DNA]</scope>
    <source>
        <strain evidence="2 3">PRF 81</strain>
    </source>
</reference>
<feature type="compositionally biased region" description="Basic and acidic residues" evidence="1">
    <location>
        <begin position="44"/>
        <end position="71"/>
    </location>
</feature>
<accession>N6UA92</accession>
<feature type="compositionally biased region" description="Basic and acidic residues" evidence="1">
    <location>
        <begin position="261"/>
        <end position="278"/>
    </location>
</feature>
<organism evidence="2 3">
    <name type="scientific">Rhizobium freirei PRF 81</name>
    <dbReference type="NCBI Taxonomy" id="363754"/>
    <lineage>
        <taxon>Bacteria</taxon>
        <taxon>Pseudomonadati</taxon>
        <taxon>Pseudomonadota</taxon>
        <taxon>Alphaproteobacteria</taxon>
        <taxon>Hyphomicrobiales</taxon>
        <taxon>Rhizobiaceae</taxon>
        <taxon>Rhizobium/Agrobacterium group</taxon>
        <taxon>Rhizobium</taxon>
    </lineage>
</organism>
<evidence type="ECO:0000256" key="1">
    <source>
        <dbReference type="SAM" id="MobiDB-lite"/>
    </source>
</evidence>
<dbReference type="STRING" id="363754.RHSP_65756"/>
<feature type="compositionally biased region" description="Low complexity" evidence="1">
    <location>
        <begin position="29"/>
        <end position="41"/>
    </location>
</feature>
<evidence type="ECO:0000313" key="3">
    <source>
        <dbReference type="Proteomes" id="UP000012429"/>
    </source>
</evidence>
<feature type="region of interest" description="Disordered" evidence="1">
    <location>
        <begin position="16"/>
        <end position="330"/>
    </location>
</feature>
<dbReference type="EMBL" id="AQHN01000006">
    <property type="protein sequence ID" value="ENN89484.1"/>
    <property type="molecule type" value="Genomic_DNA"/>
</dbReference>